<evidence type="ECO:0000259" key="4">
    <source>
        <dbReference type="PROSITE" id="PS51295"/>
    </source>
</evidence>
<evidence type="ECO:0000313" key="5">
    <source>
        <dbReference type="EMBL" id="KAH9326568.1"/>
    </source>
</evidence>
<feature type="domain" description="CRM" evidence="4">
    <location>
        <begin position="147"/>
        <end position="246"/>
    </location>
</feature>
<dbReference type="PANTHER" id="PTHR47714">
    <property type="entry name" value="CRS1/YHBY DOMAIN CONTAINING PROTEIN, EXPRESSED"/>
    <property type="match status" value="1"/>
</dbReference>
<dbReference type="InterPro" id="IPR035920">
    <property type="entry name" value="YhbY-like_sf"/>
</dbReference>
<name>A0AA38LJ12_TAXCH</name>
<dbReference type="Gene3D" id="3.30.110.60">
    <property type="entry name" value="YhbY-like"/>
    <property type="match status" value="1"/>
</dbReference>
<feature type="region of interest" description="Disordered" evidence="3">
    <location>
        <begin position="235"/>
        <end position="267"/>
    </location>
</feature>
<dbReference type="InterPro" id="IPR001890">
    <property type="entry name" value="RNA-binding_CRM"/>
</dbReference>
<dbReference type="SUPFAM" id="SSF75471">
    <property type="entry name" value="YhbY-like"/>
    <property type="match status" value="1"/>
</dbReference>
<reference evidence="5 6" key="1">
    <citation type="journal article" date="2021" name="Nat. Plants">
        <title>The Taxus genome provides insights into paclitaxel biosynthesis.</title>
        <authorList>
            <person name="Xiong X."/>
            <person name="Gou J."/>
            <person name="Liao Q."/>
            <person name="Li Y."/>
            <person name="Zhou Q."/>
            <person name="Bi G."/>
            <person name="Li C."/>
            <person name="Du R."/>
            <person name="Wang X."/>
            <person name="Sun T."/>
            <person name="Guo L."/>
            <person name="Liang H."/>
            <person name="Lu P."/>
            <person name="Wu Y."/>
            <person name="Zhang Z."/>
            <person name="Ro D.K."/>
            <person name="Shang Y."/>
            <person name="Huang S."/>
            <person name="Yan J."/>
        </authorList>
    </citation>
    <scope>NUCLEOTIDE SEQUENCE [LARGE SCALE GENOMIC DNA]</scope>
    <source>
        <strain evidence="5">Ta-2019</strain>
    </source>
</reference>
<evidence type="ECO:0000256" key="1">
    <source>
        <dbReference type="ARBA" id="ARBA00022884"/>
    </source>
</evidence>
<dbReference type="SMART" id="SM01103">
    <property type="entry name" value="CRS1_YhbY"/>
    <property type="match status" value="1"/>
</dbReference>
<proteinExistence type="predicted"/>
<protein>
    <recommendedName>
        <fullName evidence="4">CRM domain-containing protein</fullName>
    </recommendedName>
</protein>
<dbReference type="EMBL" id="JAHRHJ020000002">
    <property type="protein sequence ID" value="KAH9326568.1"/>
    <property type="molecule type" value="Genomic_DNA"/>
</dbReference>
<comment type="caution">
    <text evidence="5">The sequence shown here is derived from an EMBL/GenBank/DDBJ whole genome shotgun (WGS) entry which is preliminary data.</text>
</comment>
<evidence type="ECO:0000256" key="3">
    <source>
        <dbReference type="SAM" id="MobiDB-lite"/>
    </source>
</evidence>
<gene>
    <name evidence="5" type="ORF">KI387_006746</name>
</gene>
<dbReference type="Proteomes" id="UP000824469">
    <property type="component" value="Unassembled WGS sequence"/>
</dbReference>
<accession>A0AA38LJ12</accession>
<keyword evidence="6" id="KW-1185">Reference proteome</keyword>
<organism evidence="5 6">
    <name type="scientific">Taxus chinensis</name>
    <name type="common">Chinese yew</name>
    <name type="synonym">Taxus wallichiana var. chinensis</name>
    <dbReference type="NCBI Taxonomy" id="29808"/>
    <lineage>
        <taxon>Eukaryota</taxon>
        <taxon>Viridiplantae</taxon>
        <taxon>Streptophyta</taxon>
        <taxon>Embryophyta</taxon>
        <taxon>Tracheophyta</taxon>
        <taxon>Spermatophyta</taxon>
        <taxon>Pinopsida</taxon>
        <taxon>Pinidae</taxon>
        <taxon>Conifers II</taxon>
        <taxon>Cupressales</taxon>
        <taxon>Taxaceae</taxon>
        <taxon>Taxus</taxon>
    </lineage>
</organism>
<dbReference type="GO" id="GO:0009507">
    <property type="term" value="C:chloroplast"/>
    <property type="evidence" value="ECO:0007669"/>
    <property type="project" value="TreeGrafter"/>
</dbReference>
<dbReference type="GO" id="GO:0003723">
    <property type="term" value="F:RNA binding"/>
    <property type="evidence" value="ECO:0007669"/>
    <property type="project" value="UniProtKB-UniRule"/>
</dbReference>
<dbReference type="Pfam" id="PF01985">
    <property type="entry name" value="CRS1_YhbY"/>
    <property type="match status" value="1"/>
</dbReference>
<dbReference type="OMA" id="TYFLISH"/>
<keyword evidence="1 2" id="KW-0694">RNA-binding</keyword>
<evidence type="ECO:0000313" key="6">
    <source>
        <dbReference type="Proteomes" id="UP000824469"/>
    </source>
</evidence>
<feature type="non-terminal residue" evidence="5">
    <location>
        <position position="1"/>
    </location>
</feature>
<dbReference type="PANTHER" id="PTHR47714:SF1">
    <property type="entry name" value="RNA-BINDING CRS1 _ YHBY (CRM) DOMAIN PROTEIN"/>
    <property type="match status" value="1"/>
</dbReference>
<dbReference type="PROSITE" id="PS51295">
    <property type="entry name" value="CRM"/>
    <property type="match status" value="1"/>
</dbReference>
<sequence>MYLMAHQLLGRSIQPAYLFISHCNSFFSHPPPILLPSLFSLTQSSSKHCVPYLKAPHLPSNRSLLCTATSQTPAALIKNKQQQQFQLPFEDVDDEDDSEYEVEGEYFEEEEEDGGNEELGEENKEVVSTLEKKQSIISSKISSKGIPQLTAKEKKQLNSYAQSLGKKLTCHQVGKSGVTSSVEISISDALEANELIKFKVHGTCPDEPDAVASQLQEATRSVVVGHIGRTFILYRPSRRKAAPTETKKPPPRPQKLQRRRIAKPTGW</sequence>
<evidence type="ECO:0000256" key="2">
    <source>
        <dbReference type="PROSITE-ProRule" id="PRU00626"/>
    </source>
</evidence>
<dbReference type="AlphaFoldDB" id="A0AA38LJ12"/>
<feature type="compositionally biased region" description="Basic residues" evidence="3">
    <location>
        <begin position="255"/>
        <end position="267"/>
    </location>
</feature>